<dbReference type="PANTHER" id="PTHR31956:SF1">
    <property type="entry name" value="NON-SPECIFIC PHOSPHOLIPASE C1"/>
    <property type="match status" value="1"/>
</dbReference>
<evidence type="ECO:0000256" key="2">
    <source>
        <dbReference type="ARBA" id="ARBA00009717"/>
    </source>
</evidence>
<evidence type="ECO:0000256" key="3">
    <source>
        <dbReference type="ARBA" id="ARBA00012018"/>
    </source>
</evidence>
<keyword evidence="4" id="KW-0134">Cell wall</keyword>
<feature type="domain" description="Bacterial phospholipase C C-terminal" evidence="10">
    <location>
        <begin position="514"/>
        <end position="595"/>
    </location>
</feature>
<evidence type="ECO:0000256" key="9">
    <source>
        <dbReference type="SAM" id="SignalP"/>
    </source>
</evidence>
<dbReference type="Gene3D" id="3.40.720.10">
    <property type="entry name" value="Alkaline Phosphatase, subunit A"/>
    <property type="match status" value="2"/>
</dbReference>
<feature type="region of interest" description="Disordered" evidence="8">
    <location>
        <begin position="477"/>
        <end position="502"/>
    </location>
</feature>
<evidence type="ECO:0000313" key="11">
    <source>
        <dbReference type="EMBL" id="UNM11454.1"/>
    </source>
</evidence>
<evidence type="ECO:0000256" key="8">
    <source>
        <dbReference type="SAM" id="MobiDB-lite"/>
    </source>
</evidence>
<proteinExistence type="inferred from homology"/>
<name>A0ABY3WJ01_9ACTN</name>
<dbReference type="InterPro" id="IPR006311">
    <property type="entry name" value="TAT_signal"/>
</dbReference>
<dbReference type="EC" id="3.1.4.3" evidence="3"/>
<keyword evidence="12" id="KW-1185">Reference proteome</keyword>
<dbReference type="InterPro" id="IPR017767">
    <property type="entry name" value="PC-PLC"/>
</dbReference>
<dbReference type="InterPro" id="IPR017850">
    <property type="entry name" value="Alkaline_phosphatase_core_sf"/>
</dbReference>
<feature type="chain" id="PRO_5047114850" description="phospholipase C" evidence="9">
    <location>
        <begin position="34"/>
        <end position="698"/>
    </location>
</feature>
<reference evidence="11 12" key="1">
    <citation type="submission" date="2021-03" db="EMBL/GenBank/DDBJ databases">
        <title>Complete genome of Streptomyces formicae strain 1H-GS9 (DSM 100524).</title>
        <authorList>
            <person name="Atanasov K.E."/>
            <person name="Altabella T."/>
            <person name="Ferrer A."/>
        </authorList>
    </citation>
    <scope>NUCLEOTIDE SEQUENCE [LARGE SCALE GENOMIC DNA]</scope>
    <source>
        <strain evidence="11 12">1H-GS9</strain>
    </source>
</reference>
<dbReference type="PROSITE" id="PS51318">
    <property type="entry name" value="TAT"/>
    <property type="match status" value="1"/>
</dbReference>
<comment type="subcellular location">
    <subcellularLocation>
        <location evidence="1">Secreted</location>
        <location evidence="1">Cell wall</location>
    </subcellularLocation>
</comment>
<comment type="similarity">
    <text evidence="2">Belongs to the bacterial phospholipase C family.</text>
</comment>
<dbReference type="EMBL" id="CP071872">
    <property type="protein sequence ID" value="UNM11454.1"/>
    <property type="molecule type" value="Genomic_DNA"/>
</dbReference>
<dbReference type="Pfam" id="PF04185">
    <property type="entry name" value="Phosphoesterase"/>
    <property type="match status" value="2"/>
</dbReference>
<evidence type="ECO:0000256" key="7">
    <source>
        <dbReference type="ARBA" id="ARBA00048421"/>
    </source>
</evidence>
<sequence>MATDISRRRLFALGGGALGAAAAGSLLPPSLQAALAAEPPSGGLRAIKHVVVLMQENRSFDHYFGTLRGVRGFGDRNAVELPSGKTVFEQPDAQRTVLPFPVRDAAETQQKDLQYIGDLDHSWSGGAKAWRDGWMDGWIAAKSAATMAYYDRRDIPLHYELADTFTICDAYHSSVHTSTSPNRNHLWSGWTGFEADGSRAVTNAAYSEGSHPGYPWPTYAERLEKAGRTWKTYQEWENFTDNNIEFFTTFKKIARKALARAGDFTYMEAFYAKVRDTSDTAERDRLLAALEEGVATLTPEERSLFERGLRRGETGSLADQFRADVAAGTLPEVSYLVPSAVDSEHPGTSSPIASATLVYKVLDALGSHPDVWRHTVVLINYDENDGFYDHVPPPVPPAGNTDERWQGLPTGLGIRVPLLVVSPWSVGGYVCSEVFDHSSVVRFLEKWTGIEEPNITAWRRTVTGDLTSAFDFRRGHSQPEVEQPGVIPPFTGRWRPQPPAVQQMPVQEPGARRARPLPYQPDASVKLGDAALTVALSNTGRASAHFALYPYAGEFPVPQHKDVRGQGQWSVPLAGDVYRFTITGPNGFRREFAGRAVGAGAEVTSRIDHHDRDLHLTLRNNGDRAITFTVRPLGYVDDEDLRDWTREFTVKPGRSRTVVHSAADAHGWYDVEVTADGDVGFRRRLMGHIENGRPSVSG</sequence>
<dbReference type="InterPro" id="IPR007312">
    <property type="entry name" value="Phosphoesterase"/>
</dbReference>
<dbReference type="InterPro" id="IPR008475">
    <property type="entry name" value="PLipase_C_C"/>
</dbReference>
<dbReference type="NCBIfam" id="TIGR03396">
    <property type="entry name" value="PC_PLC"/>
    <property type="match status" value="1"/>
</dbReference>
<dbReference type="Pfam" id="PF05506">
    <property type="entry name" value="PLipase_C_C"/>
    <property type="match status" value="2"/>
</dbReference>
<keyword evidence="5" id="KW-0378">Hydrolase</keyword>
<protein>
    <recommendedName>
        <fullName evidence="3">phospholipase C</fullName>
        <ecNumber evidence="3">3.1.4.3</ecNumber>
    </recommendedName>
</protein>
<feature type="domain" description="Bacterial phospholipase C C-terminal" evidence="10">
    <location>
        <begin position="602"/>
        <end position="688"/>
    </location>
</feature>
<feature type="signal peptide" evidence="9">
    <location>
        <begin position="1"/>
        <end position="33"/>
    </location>
</feature>
<keyword evidence="6" id="KW-0843">Virulence</keyword>
<dbReference type="PANTHER" id="PTHR31956">
    <property type="entry name" value="NON-SPECIFIC PHOSPHOLIPASE C4-RELATED"/>
    <property type="match status" value="1"/>
</dbReference>
<evidence type="ECO:0000256" key="4">
    <source>
        <dbReference type="ARBA" id="ARBA00022512"/>
    </source>
</evidence>
<keyword evidence="4" id="KW-0964">Secreted</keyword>
<gene>
    <name evidence="11" type="ORF">J4032_07820</name>
</gene>
<accession>A0ABY3WJ01</accession>
<evidence type="ECO:0000256" key="5">
    <source>
        <dbReference type="ARBA" id="ARBA00022801"/>
    </source>
</evidence>
<dbReference type="RefSeq" id="WP_242329997.1">
    <property type="nucleotide sequence ID" value="NZ_CP071872.1"/>
</dbReference>
<keyword evidence="9" id="KW-0732">Signal</keyword>
<comment type="catalytic activity">
    <reaction evidence="7">
        <text>a 1,2-diacyl-sn-glycero-3-phosphocholine + H2O = phosphocholine + a 1,2-diacyl-sn-glycerol + H(+)</text>
        <dbReference type="Rhea" id="RHEA:10604"/>
        <dbReference type="ChEBI" id="CHEBI:15377"/>
        <dbReference type="ChEBI" id="CHEBI:15378"/>
        <dbReference type="ChEBI" id="CHEBI:17815"/>
        <dbReference type="ChEBI" id="CHEBI:57643"/>
        <dbReference type="ChEBI" id="CHEBI:295975"/>
        <dbReference type="EC" id="3.1.4.3"/>
    </reaction>
    <physiologicalReaction direction="left-to-right" evidence="7">
        <dbReference type="Rhea" id="RHEA:10605"/>
    </physiologicalReaction>
</comment>
<dbReference type="Proteomes" id="UP000828924">
    <property type="component" value="Chromosome"/>
</dbReference>
<evidence type="ECO:0000256" key="6">
    <source>
        <dbReference type="ARBA" id="ARBA00023026"/>
    </source>
</evidence>
<organism evidence="11 12">
    <name type="scientific">Streptomyces formicae</name>
    <dbReference type="NCBI Taxonomy" id="1616117"/>
    <lineage>
        <taxon>Bacteria</taxon>
        <taxon>Bacillati</taxon>
        <taxon>Actinomycetota</taxon>
        <taxon>Actinomycetes</taxon>
        <taxon>Kitasatosporales</taxon>
        <taxon>Streptomycetaceae</taxon>
        <taxon>Streptomyces</taxon>
    </lineage>
</organism>
<evidence type="ECO:0000256" key="1">
    <source>
        <dbReference type="ARBA" id="ARBA00004191"/>
    </source>
</evidence>
<evidence type="ECO:0000313" key="12">
    <source>
        <dbReference type="Proteomes" id="UP000828924"/>
    </source>
</evidence>
<evidence type="ECO:0000259" key="10">
    <source>
        <dbReference type="Pfam" id="PF05506"/>
    </source>
</evidence>